<evidence type="ECO:0000313" key="7">
    <source>
        <dbReference type="EMBL" id="SVA67849.1"/>
    </source>
</evidence>
<dbReference type="PROSITE" id="PS00105">
    <property type="entry name" value="AA_TRANSFER_CLASS_1"/>
    <property type="match status" value="1"/>
</dbReference>
<evidence type="ECO:0000259" key="6">
    <source>
        <dbReference type="Pfam" id="PF00155"/>
    </source>
</evidence>
<sequence>LSKRIDGQPMFKLLDKVKKLEHEGRDIIHFEIGDPDFETPENIVDAGIDAIKNGFTHYTSSFGLKEFRQKICETTERSRGFKPNLNQVLVTPGANIAIFYAISCVVDPGKEIIVPDPGFPTYYSTIKMCDVIPVRVPLLESNKFRMNPKDIENSITEKTRTIVINSPQNPTGSVMTEEEIKMTYDIAKKHDLFLYSDEIYARMIYKDSAFSSPSIYDKCQERTIISNGFSKAFAMTGWRLGAVIGPSHVIEKMKLLLETTSSCVPPFIQKAGIEAIEGEQISQKNMYAEYEKRRDLIVNGINSVAGLDCITPGGAFYVFVNIKKTGMTSEAFCEYMLEDAGVAMLPGTSFGQFGEGFIRICYAVGQNEIKDALERIKKSISKLNL</sequence>
<gene>
    <name evidence="7" type="ORF">METZ01_LOCUS120703</name>
</gene>
<evidence type="ECO:0000256" key="1">
    <source>
        <dbReference type="ARBA" id="ARBA00001933"/>
    </source>
</evidence>
<keyword evidence="5" id="KW-0663">Pyridoxal phosphate</keyword>
<dbReference type="PANTHER" id="PTHR46383">
    <property type="entry name" value="ASPARTATE AMINOTRANSFERASE"/>
    <property type="match status" value="1"/>
</dbReference>
<dbReference type="GO" id="GO:0006520">
    <property type="term" value="P:amino acid metabolic process"/>
    <property type="evidence" value="ECO:0007669"/>
    <property type="project" value="InterPro"/>
</dbReference>
<dbReference type="CDD" id="cd00609">
    <property type="entry name" value="AAT_like"/>
    <property type="match status" value="1"/>
</dbReference>
<feature type="non-terminal residue" evidence="7">
    <location>
        <position position="1"/>
    </location>
</feature>
<protein>
    <recommendedName>
        <fullName evidence="6">Aminotransferase class I/classII large domain-containing protein</fullName>
    </recommendedName>
</protein>
<organism evidence="7">
    <name type="scientific">marine metagenome</name>
    <dbReference type="NCBI Taxonomy" id="408172"/>
    <lineage>
        <taxon>unclassified sequences</taxon>
        <taxon>metagenomes</taxon>
        <taxon>ecological metagenomes</taxon>
    </lineage>
</organism>
<dbReference type="EMBL" id="UINC01016263">
    <property type="protein sequence ID" value="SVA67849.1"/>
    <property type="molecule type" value="Genomic_DNA"/>
</dbReference>
<dbReference type="SUPFAM" id="SSF53383">
    <property type="entry name" value="PLP-dependent transferases"/>
    <property type="match status" value="1"/>
</dbReference>
<dbReference type="InterPro" id="IPR050596">
    <property type="entry name" value="AspAT/PAT-like"/>
</dbReference>
<evidence type="ECO:0000256" key="2">
    <source>
        <dbReference type="ARBA" id="ARBA00007441"/>
    </source>
</evidence>
<proteinExistence type="inferred from homology"/>
<evidence type="ECO:0000256" key="3">
    <source>
        <dbReference type="ARBA" id="ARBA00022576"/>
    </source>
</evidence>
<dbReference type="InterPro" id="IPR015421">
    <property type="entry name" value="PyrdxlP-dep_Trfase_major"/>
</dbReference>
<keyword evidence="3" id="KW-0032">Aminotransferase</keyword>
<dbReference type="InterPro" id="IPR004839">
    <property type="entry name" value="Aminotransferase_I/II_large"/>
</dbReference>
<reference evidence="7" key="1">
    <citation type="submission" date="2018-05" db="EMBL/GenBank/DDBJ databases">
        <authorList>
            <person name="Lanie J.A."/>
            <person name="Ng W.-L."/>
            <person name="Kazmierczak K.M."/>
            <person name="Andrzejewski T.M."/>
            <person name="Davidsen T.M."/>
            <person name="Wayne K.J."/>
            <person name="Tettelin H."/>
            <person name="Glass J.I."/>
            <person name="Rusch D."/>
            <person name="Podicherti R."/>
            <person name="Tsui H.-C.T."/>
            <person name="Winkler M.E."/>
        </authorList>
    </citation>
    <scope>NUCLEOTIDE SEQUENCE</scope>
</reference>
<accession>A0A381XSU8</accession>
<dbReference type="Pfam" id="PF00155">
    <property type="entry name" value="Aminotran_1_2"/>
    <property type="match status" value="1"/>
</dbReference>
<dbReference type="InterPro" id="IPR015424">
    <property type="entry name" value="PyrdxlP-dep_Trfase"/>
</dbReference>
<dbReference type="InterPro" id="IPR015422">
    <property type="entry name" value="PyrdxlP-dep_Trfase_small"/>
</dbReference>
<evidence type="ECO:0000256" key="5">
    <source>
        <dbReference type="ARBA" id="ARBA00022898"/>
    </source>
</evidence>
<evidence type="ECO:0000256" key="4">
    <source>
        <dbReference type="ARBA" id="ARBA00022679"/>
    </source>
</evidence>
<dbReference type="PANTHER" id="PTHR46383:SF1">
    <property type="entry name" value="ASPARTATE AMINOTRANSFERASE"/>
    <property type="match status" value="1"/>
</dbReference>
<keyword evidence="4" id="KW-0808">Transferase</keyword>
<dbReference type="FunFam" id="3.40.640.10:FF:000033">
    <property type="entry name" value="Aspartate aminotransferase"/>
    <property type="match status" value="1"/>
</dbReference>
<dbReference type="Gene3D" id="3.90.1150.10">
    <property type="entry name" value="Aspartate Aminotransferase, domain 1"/>
    <property type="match status" value="1"/>
</dbReference>
<comment type="cofactor">
    <cofactor evidence="1">
        <name>pyridoxal 5'-phosphate</name>
        <dbReference type="ChEBI" id="CHEBI:597326"/>
    </cofactor>
</comment>
<dbReference type="Gene3D" id="3.40.640.10">
    <property type="entry name" value="Type I PLP-dependent aspartate aminotransferase-like (Major domain)"/>
    <property type="match status" value="1"/>
</dbReference>
<dbReference type="GO" id="GO:0030170">
    <property type="term" value="F:pyridoxal phosphate binding"/>
    <property type="evidence" value="ECO:0007669"/>
    <property type="project" value="InterPro"/>
</dbReference>
<feature type="domain" description="Aminotransferase class I/classII large" evidence="6">
    <location>
        <begin position="26"/>
        <end position="376"/>
    </location>
</feature>
<comment type="similarity">
    <text evidence="2">Belongs to the class-I pyridoxal-phosphate-dependent aminotransferase family.</text>
</comment>
<name>A0A381XSU8_9ZZZZ</name>
<dbReference type="AlphaFoldDB" id="A0A381XSU8"/>
<dbReference type="GO" id="GO:0008483">
    <property type="term" value="F:transaminase activity"/>
    <property type="evidence" value="ECO:0007669"/>
    <property type="project" value="UniProtKB-KW"/>
</dbReference>
<dbReference type="InterPro" id="IPR004838">
    <property type="entry name" value="NHTrfase_class1_PyrdxlP-BS"/>
</dbReference>